<dbReference type="InterPro" id="IPR010091">
    <property type="entry name" value="Thiazolinyl_imide_reductase"/>
</dbReference>
<dbReference type="EMBL" id="AP023359">
    <property type="protein sequence ID" value="BCJ69207.1"/>
    <property type="molecule type" value="Genomic_DNA"/>
</dbReference>
<feature type="domain" description="Thiazolinyl imine reductase-like C-terminal" evidence="3">
    <location>
        <begin position="147"/>
        <end position="254"/>
    </location>
</feature>
<protein>
    <recommendedName>
        <fullName evidence="6">Thiazolinyl imide reductase</fullName>
    </recommendedName>
</protein>
<dbReference type="InterPro" id="IPR036291">
    <property type="entry name" value="NAD(P)-bd_dom_sf"/>
</dbReference>
<dbReference type="GO" id="GO:0000166">
    <property type="term" value="F:nucleotide binding"/>
    <property type="evidence" value="ECO:0007669"/>
    <property type="project" value="InterPro"/>
</dbReference>
<gene>
    <name evidence="4" type="ORF">Prubr_62280</name>
</gene>
<evidence type="ECO:0000313" key="5">
    <source>
        <dbReference type="Proteomes" id="UP000680866"/>
    </source>
</evidence>
<keyword evidence="5" id="KW-1185">Reference proteome</keyword>
<dbReference type="Gene3D" id="3.40.50.720">
    <property type="entry name" value="NAD(P)-binding Rossmann-like Domain"/>
    <property type="match status" value="1"/>
</dbReference>
<evidence type="ECO:0000259" key="3">
    <source>
        <dbReference type="Pfam" id="PF21390"/>
    </source>
</evidence>
<dbReference type="InterPro" id="IPR000683">
    <property type="entry name" value="Gfo/Idh/MocA-like_OxRdtase_N"/>
</dbReference>
<dbReference type="Proteomes" id="UP000680866">
    <property type="component" value="Chromosome"/>
</dbReference>
<dbReference type="KEGG" id="pry:Prubr_62280"/>
<dbReference type="NCBIfam" id="TIGR01761">
    <property type="entry name" value="thiaz-red"/>
    <property type="match status" value="1"/>
</dbReference>
<evidence type="ECO:0000313" key="4">
    <source>
        <dbReference type="EMBL" id="BCJ69207.1"/>
    </source>
</evidence>
<reference evidence="4" key="1">
    <citation type="submission" date="2020-08" db="EMBL/GenBank/DDBJ databases">
        <title>Whole genome shotgun sequence of Polymorphospora rubra NBRC 101157.</title>
        <authorList>
            <person name="Komaki H."/>
            <person name="Tamura T."/>
        </authorList>
    </citation>
    <scope>NUCLEOTIDE SEQUENCE</scope>
    <source>
        <strain evidence="4">NBRC 101157</strain>
    </source>
</reference>
<organism evidence="4 5">
    <name type="scientific">Polymorphospora rubra</name>
    <dbReference type="NCBI Taxonomy" id="338584"/>
    <lineage>
        <taxon>Bacteria</taxon>
        <taxon>Bacillati</taxon>
        <taxon>Actinomycetota</taxon>
        <taxon>Actinomycetes</taxon>
        <taxon>Micromonosporales</taxon>
        <taxon>Micromonosporaceae</taxon>
        <taxon>Polymorphospora</taxon>
    </lineage>
</organism>
<proteinExistence type="predicted"/>
<feature type="compositionally biased region" description="Gly residues" evidence="1">
    <location>
        <begin position="264"/>
        <end position="275"/>
    </location>
</feature>
<feature type="domain" description="Gfo/Idh/MocA-like oxidoreductase N-terminal" evidence="2">
    <location>
        <begin position="5"/>
        <end position="120"/>
    </location>
</feature>
<dbReference type="PANTHER" id="PTHR43377:SF1">
    <property type="entry name" value="BILIVERDIN REDUCTASE A"/>
    <property type="match status" value="1"/>
</dbReference>
<dbReference type="AlphaFoldDB" id="A0A810N7H0"/>
<dbReference type="Pfam" id="PF01408">
    <property type="entry name" value="GFO_IDH_MocA"/>
    <property type="match status" value="1"/>
</dbReference>
<dbReference type="SUPFAM" id="SSF51735">
    <property type="entry name" value="NAD(P)-binding Rossmann-fold domains"/>
    <property type="match status" value="1"/>
</dbReference>
<name>A0A810N7H0_9ACTN</name>
<accession>A0A810N7H0</accession>
<dbReference type="InterPro" id="IPR048655">
    <property type="entry name" value="Irp3-like_C"/>
</dbReference>
<dbReference type="Gene3D" id="3.30.360.10">
    <property type="entry name" value="Dihydrodipicolinate Reductase, domain 2"/>
    <property type="match status" value="1"/>
</dbReference>
<dbReference type="Pfam" id="PF21390">
    <property type="entry name" value="Irp3-like_C"/>
    <property type="match status" value="1"/>
</dbReference>
<dbReference type="PANTHER" id="PTHR43377">
    <property type="entry name" value="BILIVERDIN REDUCTASE A"/>
    <property type="match status" value="1"/>
</dbReference>
<dbReference type="RefSeq" id="WP_212818376.1">
    <property type="nucleotide sequence ID" value="NZ_AP023359.1"/>
</dbReference>
<sequence>MTRRLRFVVCGTTFGRVHLAALRDRPQWGELVGILARGSARSVACAQEYGVPLYTSVDELPDTVDAACVAVRAGVAGGTGSELAASLLARGVHVLQEHPVHHDELADCLRLARRNQVLYRLNDHYPQLAPVRAFLQAAAVLRRHGPPRHVEASTAIQVAFALVDILSRALPAMRPWAVAAPAGWPEPMRGLLDAAPPLRGVDAVLGGVPVGIRVHNQLDPHDPDNHAHLMHRISLTTDAGTLTLADTHGPVLWSPRLHVTGAGAAGDGGDVGGDPGLARPSTAVLPGTEPTSYADVLRTAWPAAMARTMAEFAAAVTAGEDPMRLGQSHLTVCRVWQELTGRLGQPDLISGSPPPPVDVADLTGTDPDGGPVRADGTGPVGEAGAGDATGAVPRQRGTAPAVAR</sequence>
<evidence type="ECO:0000259" key="2">
    <source>
        <dbReference type="Pfam" id="PF01408"/>
    </source>
</evidence>
<feature type="region of interest" description="Disordered" evidence="1">
    <location>
        <begin position="264"/>
        <end position="289"/>
    </location>
</feature>
<feature type="region of interest" description="Disordered" evidence="1">
    <location>
        <begin position="344"/>
        <end position="404"/>
    </location>
</feature>
<dbReference type="InterPro" id="IPR051450">
    <property type="entry name" value="Gfo/Idh/MocA_Oxidoreductases"/>
</dbReference>
<evidence type="ECO:0000256" key="1">
    <source>
        <dbReference type="SAM" id="MobiDB-lite"/>
    </source>
</evidence>
<evidence type="ECO:0008006" key="6">
    <source>
        <dbReference type="Google" id="ProtNLM"/>
    </source>
</evidence>